<reference evidence="2" key="1">
    <citation type="submission" date="2023-07" db="EMBL/GenBank/DDBJ databases">
        <authorList>
            <consortium name="AG Swart"/>
            <person name="Singh M."/>
            <person name="Singh A."/>
            <person name="Seah K."/>
            <person name="Emmerich C."/>
        </authorList>
    </citation>
    <scope>NUCLEOTIDE SEQUENCE</scope>
    <source>
        <strain evidence="2">DP1</strain>
    </source>
</reference>
<sequence>MEGRMNKSFSHPPKRSKSSMSSSTSRSPSRFINESSYKEKNGDFAYRTADVTKRDASRRKRNLSVREMVNSHNLNNSDFGVQGYHIPKFNAYFDKPISLKWVKNKIPTMWETIEKSSKKAPSPDHYQKNLKLMGKNANFFSSKLKRKSQIDEIFEKEKKKPSPCTYKPKEIQSKRGIFNSKVNRDGFIEEAKFRSKESPPPYAAKYSQVHTRVRGRSFLPTKKTNMDPIKKINKPDMGSYNGDKAYMKTVKRVRVPSIVKNNIPLIQDLKIKHTKNIPGVGSYQWDRSFNHSTRAPLFRKGRY</sequence>
<gene>
    <name evidence="2" type="ORF">ECRASSUSDP1_LOCUS18043</name>
</gene>
<dbReference type="Proteomes" id="UP001295684">
    <property type="component" value="Unassembled WGS sequence"/>
</dbReference>
<organism evidence="2 3">
    <name type="scientific">Euplotes crassus</name>
    <dbReference type="NCBI Taxonomy" id="5936"/>
    <lineage>
        <taxon>Eukaryota</taxon>
        <taxon>Sar</taxon>
        <taxon>Alveolata</taxon>
        <taxon>Ciliophora</taxon>
        <taxon>Intramacronucleata</taxon>
        <taxon>Spirotrichea</taxon>
        <taxon>Hypotrichia</taxon>
        <taxon>Euplotida</taxon>
        <taxon>Euplotidae</taxon>
        <taxon>Moneuplotes</taxon>
    </lineage>
</organism>
<feature type="region of interest" description="Disordered" evidence="1">
    <location>
        <begin position="1"/>
        <end position="36"/>
    </location>
</feature>
<feature type="compositionally biased region" description="Low complexity" evidence="1">
    <location>
        <begin position="18"/>
        <end position="30"/>
    </location>
</feature>
<dbReference type="AlphaFoldDB" id="A0AAD2D1T3"/>
<accession>A0AAD2D1T3</accession>
<proteinExistence type="predicted"/>
<comment type="caution">
    <text evidence="2">The sequence shown here is derived from an EMBL/GenBank/DDBJ whole genome shotgun (WGS) entry which is preliminary data.</text>
</comment>
<evidence type="ECO:0000256" key="1">
    <source>
        <dbReference type="SAM" id="MobiDB-lite"/>
    </source>
</evidence>
<protein>
    <submittedName>
        <fullName evidence="2">Uncharacterized protein</fullName>
    </submittedName>
</protein>
<evidence type="ECO:0000313" key="3">
    <source>
        <dbReference type="Proteomes" id="UP001295684"/>
    </source>
</evidence>
<name>A0AAD2D1T3_EUPCR</name>
<keyword evidence="3" id="KW-1185">Reference proteome</keyword>
<dbReference type="EMBL" id="CAMPGE010018234">
    <property type="protein sequence ID" value="CAI2376673.1"/>
    <property type="molecule type" value="Genomic_DNA"/>
</dbReference>
<evidence type="ECO:0000313" key="2">
    <source>
        <dbReference type="EMBL" id="CAI2376673.1"/>
    </source>
</evidence>